<dbReference type="EMBL" id="LR787271">
    <property type="protein sequence ID" value="CAB3263133.1"/>
    <property type="molecule type" value="mRNA"/>
</dbReference>
<dbReference type="SUPFAM" id="SSF52047">
    <property type="entry name" value="RNI-like"/>
    <property type="match status" value="1"/>
</dbReference>
<dbReference type="InterPro" id="IPR032675">
    <property type="entry name" value="LRR_dom_sf"/>
</dbReference>
<gene>
    <name evidence="1" type="primary">LOC104265463</name>
</gene>
<organism evidence="1">
    <name type="scientific">Phallusia mammillata</name>
    <dbReference type="NCBI Taxonomy" id="59560"/>
    <lineage>
        <taxon>Eukaryota</taxon>
        <taxon>Metazoa</taxon>
        <taxon>Chordata</taxon>
        <taxon>Tunicata</taxon>
        <taxon>Ascidiacea</taxon>
        <taxon>Phlebobranchia</taxon>
        <taxon>Ascidiidae</taxon>
        <taxon>Phallusia</taxon>
    </lineage>
</organism>
<proteinExistence type="evidence at transcript level"/>
<dbReference type="GO" id="GO:0031146">
    <property type="term" value="P:SCF-dependent proteasomal ubiquitin-dependent protein catabolic process"/>
    <property type="evidence" value="ECO:0007669"/>
    <property type="project" value="TreeGrafter"/>
</dbReference>
<dbReference type="Gene3D" id="3.80.10.10">
    <property type="entry name" value="Ribonuclease Inhibitor"/>
    <property type="match status" value="1"/>
</dbReference>
<evidence type="ECO:0000313" key="1">
    <source>
        <dbReference type="EMBL" id="CAB3263133.1"/>
    </source>
</evidence>
<dbReference type="PANTHER" id="PTHR13318">
    <property type="entry name" value="PARTNER OF PAIRED, ISOFORM B-RELATED"/>
    <property type="match status" value="1"/>
</dbReference>
<reference evidence="1" key="1">
    <citation type="submission" date="2020-04" db="EMBL/GenBank/DDBJ databases">
        <authorList>
            <person name="Neveu A P."/>
        </authorList>
    </citation>
    <scope>NUCLEOTIDE SEQUENCE</scope>
    <source>
        <tissue evidence="1">Whole embryo</tissue>
    </source>
</reference>
<name>A0A6F9DJK5_9ASCI</name>
<dbReference type="AlphaFoldDB" id="A0A6F9DJK5"/>
<sequence length="503" mass="58127">MPCCRSAEKLKDLCVENVANNMDNLWCADYKEKFANHKLRFVIGPFHHLDSKCLNEIIKVLNSRKSLKKLHLHLLITPYLLDLDLSGAAKYATNEFLDIAVERCDHLRSVNLTSCSRLSAYKIVQLVEKFGHKLKKLELNGTKIDDTVIEAIGQHCKQLVVLDLSNTSKLTENGLRKLFVRTSNLNQPTDVAKTLKVLYMIMCKFGSTDPVPFLVEILMKFCPGLTTLDHGCLWQTIFTICNQTNYTYKFALTGLVYQFPIPMFDYRRAIDFKKLMTCLPSYCHFCAMYYNEPFGIEFFHITSMRSTCLQSLCIDWNAPFHFLDYVGKECPNIVTLQLDLRFFDYETNDALHNAFEAHQASLMKDTPMWRSLHILCLTFPFSPAPNSVLPVLKRLFANSYKTLIEARINQLQSPGINKMLTDTLELGHFQSLEHLDVSDSHDINADTIWEFMLHEGNLDKISFMDCKGVSLHDFMTMQDYVLEKNINVKLVYDWHCLDDVEFY</sequence>
<accession>A0A6F9DJK5</accession>
<protein>
    <submittedName>
        <fullName evidence="1">Uncharacterized protein LOC104265463</fullName>
    </submittedName>
</protein>
<dbReference type="GO" id="GO:0019005">
    <property type="term" value="C:SCF ubiquitin ligase complex"/>
    <property type="evidence" value="ECO:0007669"/>
    <property type="project" value="TreeGrafter"/>
</dbReference>